<dbReference type="InterPro" id="IPR001806">
    <property type="entry name" value="Small_GTPase"/>
</dbReference>
<keyword evidence="11" id="KW-0449">Lipoprotein</keyword>
<evidence type="ECO:0000256" key="8">
    <source>
        <dbReference type="ARBA" id="ARBA00022989"/>
    </source>
</evidence>
<dbReference type="CDD" id="cd01867">
    <property type="entry name" value="Rab8_Rab10_Rab13_like"/>
    <property type="match status" value="1"/>
</dbReference>
<evidence type="ECO:0000256" key="3">
    <source>
        <dbReference type="ARBA" id="ARBA00006270"/>
    </source>
</evidence>
<keyword evidence="7" id="KW-0547">Nucleotide-binding</keyword>
<organism evidence="18 19">
    <name type="scientific">Pyrus ussuriensis x Pyrus communis</name>
    <dbReference type="NCBI Taxonomy" id="2448454"/>
    <lineage>
        <taxon>Eukaryota</taxon>
        <taxon>Viridiplantae</taxon>
        <taxon>Streptophyta</taxon>
        <taxon>Embryophyta</taxon>
        <taxon>Tracheophyta</taxon>
        <taxon>Spermatophyta</taxon>
        <taxon>Magnoliopsida</taxon>
        <taxon>eudicotyledons</taxon>
        <taxon>Gunneridae</taxon>
        <taxon>Pentapetalae</taxon>
        <taxon>rosids</taxon>
        <taxon>fabids</taxon>
        <taxon>Rosales</taxon>
        <taxon>Rosaceae</taxon>
        <taxon>Amygdaloideae</taxon>
        <taxon>Maleae</taxon>
        <taxon>Pyrus</taxon>
    </lineage>
</organism>
<dbReference type="Gene3D" id="3.40.50.300">
    <property type="entry name" value="P-loop containing nucleotide triphosphate hydrolases"/>
    <property type="match status" value="1"/>
</dbReference>
<dbReference type="Pfam" id="PF00892">
    <property type="entry name" value="EamA"/>
    <property type="match status" value="2"/>
</dbReference>
<gene>
    <name evidence="18" type="ORF">D8674_024386</name>
</gene>
<dbReference type="AlphaFoldDB" id="A0A5N5HGA7"/>
<name>A0A5N5HGA7_9ROSA</name>
<feature type="transmembrane region" description="Helical" evidence="16">
    <location>
        <begin position="296"/>
        <end position="316"/>
    </location>
</feature>
<proteinExistence type="inferred from homology"/>
<protein>
    <submittedName>
        <fullName evidence="18">WAT1-related protein</fullName>
    </submittedName>
</protein>
<dbReference type="InterPro" id="IPR027417">
    <property type="entry name" value="P-loop_NTPase"/>
</dbReference>
<dbReference type="PROSITE" id="PS51419">
    <property type="entry name" value="RAB"/>
    <property type="match status" value="1"/>
</dbReference>
<dbReference type="PROSITE" id="PS51420">
    <property type="entry name" value="RHO"/>
    <property type="match status" value="1"/>
</dbReference>
<evidence type="ECO:0000256" key="13">
    <source>
        <dbReference type="ARBA" id="ARBA00054463"/>
    </source>
</evidence>
<dbReference type="GO" id="GO:0005886">
    <property type="term" value="C:plasma membrane"/>
    <property type="evidence" value="ECO:0007669"/>
    <property type="project" value="UniProtKB-SubCell"/>
</dbReference>
<evidence type="ECO:0000256" key="4">
    <source>
        <dbReference type="ARBA" id="ARBA00007635"/>
    </source>
</evidence>
<dbReference type="Pfam" id="PF00071">
    <property type="entry name" value="Ras"/>
    <property type="match status" value="1"/>
</dbReference>
<evidence type="ECO:0000256" key="7">
    <source>
        <dbReference type="ARBA" id="ARBA00022741"/>
    </source>
</evidence>
<dbReference type="InterPro" id="IPR005225">
    <property type="entry name" value="Small_GTP-bd"/>
</dbReference>
<feature type="transmembrane region" description="Helical" evidence="16">
    <location>
        <begin position="501"/>
        <end position="522"/>
    </location>
</feature>
<comment type="similarity">
    <text evidence="3">Belongs to the small GTPase superfamily. Rab family.</text>
</comment>
<dbReference type="InterPro" id="IPR037185">
    <property type="entry name" value="EmrE-like"/>
</dbReference>
<evidence type="ECO:0000256" key="11">
    <source>
        <dbReference type="ARBA" id="ARBA00023288"/>
    </source>
</evidence>
<dbReference type="SMART" id="SM00173">
    <property type="entry name" value="RAS"/>
    <property type="match status" value="1"/>
</dbReference>
<accession>A0A5N5HGA7</accession>
<feature type="transmembrane region" description="Helical" evidence="16">
    <location>
        <begin position="470"/>
        <end position="489"/>
    </location>
</feature>
<evidence type="ECO:0000256" key="10">
    <source>
        <dbReference type="ARBA" id="ARBA00023136"/>
    </source>
</evidence>
<evidence type="ECO:0000256" key="15">
    <source>
        <dbReference type="SAM" id="MobiDB-lite"/>
    </source>
</evidence>
<dbReference type="FunFam" id="3.40.50.300:FF:000308">
    <property type="entry name" value="ras-related protein RABE1c-like"/>
    <property type="match status" value="1"/>
</dbReference>
<dbReference type="PANTHER" id="PTHR31218">
    <property type="entry name" value="WAT1-RELATED PROTEIN"/>
    <property type="match status" value="1"/>
</dbReference>
<comment type="caution">
    <text evidence="18">The sequence shown here is derived from an EMBL/GenBank/DDBJ whole genome shotgun (WGS) entry which is preliminary data.</text>
</comment>
<dbReference type="PROSITE" id="PS51421">
    <property type="entry name" value="RAS"/>
    <property type="match status" value="1"/>
</dbReference>
<evidence type="ECO:0000256" key="5">
    <source>
        <dbReference type="ARBA" id="ARBA00022475"/>
    </source>
</evidence>
<keyword evidence="12" id="KW-0636">Prenylation</keyword>
<dbReference type="InterPro" id="IPR030184">
    <property type="entry name" value="WAT1-related"/>
</dbReference>
<feature type="transmembrane region" description="Helical" evidence="16">
    <location>
        <begin position="386"/>
        <end position="410"/>
    </location>
</feature>
<dbReference type="EMBL" id="SMOL01000231">
    <property type="protein sequence ID" value="KAB2622204.1"/>
    <property type="molecule type" value="Genomic_DNA"/>
</dbReference>
<dbReference type="SMART" id="SM00175">
    <property type="entry name" value="RAB"/>
    <property type="match status" value="1"/>
</dbReference>
<dbReference type="SUPFAM" id="SSF52540">
    <property type="entry name" value="P-loop containing nucleoside triphosphate hydrolases"/>
    <property type="match status" value="1"/>
</dbReference>
<dbReference type="GO" id="GO:0022857">
    <property type="term" value="F:transmembrane transporter activity"/>
    <property type="evidence" value="ECO:0007669"/>
    <property type="project" value="InterPro"/>
</dbReference>
<dbReference type="SMART" id="SM00174">
    <property type="entry name" value="RHO"/>
    <property type="match status" value="1"/>
</dbReference>
<evidence type="ECO:0000256" key="2">
    <source>
        <dbReference type="ARBA" id="ARBA00004193"/>
    </source>
</evidence>
<dbReference type="NCBIfam" id="TIGR00231">
    <property type="entry name" value="small_GTP"/>
    <property type="match status" value="1"/>
</dbReference>
<reference evidence="18 19" key="3">
    <citation type="submission" date="2019-11" db="EMBL/GenBank/DDBJ databases">
        <title>A de novo genome assembly of a pear dwarfing rootstock.</title>
        <authorList>
            <person name="Wang F."/>
            <person name="Wang J."/>
            <person name="Li S."/>
            <person name="Zhang Y."/>
            <person name="Fang M."/>
            <person name="Ma L."/>
            <person name="Zhao Y."/>
            <person name="Jiang S."/>
        </authorList>
    </citation>
    <scope>NUCLEOTIDE SEQUENCE [LARGE SCALE GENOMIC DNA]</scope>
    <source>
        <strain evidence="18">S2</strain>
        <tissue evidence="18">Leaf</tissue>
    </source>
</reference>
<evidence type="ECO:0000256" key="1">
    <source>
        <dbReference type="ARBA" id="ARBA00004141"/>
    </source>
</evidence>
<evidence type="ECO:0000256" key="6">
    <source>
        <dbReference type="ARBA" id="ARBA00022692"/>
    </source>
</evidence>
<keyword evidence="6 16" id="KW-0812">Transmembrane</keyword>
<dbReference type="GO" id="GO:0005525">
    <property type="term" value="F:GTP binding"/>
    <property type="evidence" value="ECO:0007669"/>
    <property type="project" value="UniProtKB-KW"/>
</dbReference>
<evidence type="ECO:0000313" key="19">
    <source>
        <dbReference type="Proteomes" id="UP000327157"/>
    </source>
</evidence>
<sequence>MAAPPARARADYDYLIKLLLIGDSGVGKSCLLLRFSDGSFTTSFITTIGIDFKIRTIELDGKRIKLQIWDTAGQERFRTITTAYYRGAMGILLVYDVTDESSFNNIRNWIRNIEQHASDNVNKILVGNKADMDESKRAVPTSKGQALADEYGIKFFETSAKTNLNVEEVFFSIARDIKQRLADTDSRAEPQTIKINQPDQGAGAAQAAQKSAWACGGDDYDNGGYGVGANNMVWCICENGARVKDTSEGSYGGSCCGGGGGSSSCSCGSGAGDDGGNDGSDVSFQSTMSIVETMKAAKPFFAVVFLQFGLAGMDILSKAALNQGMSNYVLVVYRHVVATAVVAPFAVILDKKVRPKMTLSIFIKIMLLGLLEPVLDQNLYFMGMKYTTATFAAAMCNILPALTFVMAWVLRLEKVKLKSIRSQSKLVGTVATVAGAMIMTLVKGPLLHLFWTRPGHEQHTSAATSLQDSIKGSLMITVGCFCWACFMILQAITLKTYPAELSLSAWICALGTLEGTAAALVMERGNAAVWSIKWDTKLLAASYSGIFCSGLAYYIQGVVMKYRGPVFVTAFSPLSMVIVAVMSSFILREQMFLGRLLGAVVIIAGLYLVVWGKAKDHESPEKTIGDELTATKQAQDEKALEVITIAPSCK</sequence>
<dbReference type="InterPro" id="IPR000620">
    <property type="entry name" value="EamA_dom"/>
</dbReference>
<keyword evidence="19" id="KW-1185">Reference proteome</keyword>
<dbReference type="Proteomes" id="UP000327157">
    <property type="component" value="Chromosome 4"/>
</dbReference>
<feature type="transmembrane region" description="Helical" evidence="16">
    <location>
        <begin position="328"/>
        <end position="349"/>
    </location>
</feature>
<dbReference type="OrthoDB" id="1728340at2759"/>
<comment type="similarity">
    <text evidence="4">Belongs to the drug/metabolite transporter (DMT) superfamily. Plant drug/metabolite exporter (P-DME) (TC 2.A.7.4) family.</text>
</comment>
<evidence type="ECO:0000256" key="14">
    <source>
        <dbReference type="ARBA" id="ARBA00063571"/>
    </source>
</evidence>
<dbReference type="SMART" id="SM00177">
    <property type="entry name" value="ARF"/>
    <property type="match status" value="1"/>
</dbReference>
<feature type="domain" description="EamA" evidence="17">
    <location>
        <begin position="471"/>
        <end position="610"/>
    </location>
</feature>
<evidence type="ECO:0000256" key="9">
    <source>
        <dbReference type="ARBA" id="ARBA00023134"/>
    </source>
</evidence>
<reference evidence="19" key="2">
    <citation type="submission" date="2019-10" db="EMBL/GenBank/DDBJ databases">
        <title>A de novo genome assembly of a pear dwarfing rootstock.</title>
        <authorList>
            <person name="Wang F."/>
            <person name="Wang J."/>
            <person name="Li S."/>
            <person name="Zhang Y."/>
            <person name="Fang M."/>
            <person name="Ma L."/>
            <person name="Zhao Y."/>
            <person name="Jiang S."/>
        </authorList>
    </citation>
    <scope>NUCLEOTIDE SEQUENCE [LARGE SCALE GENOMIC DNA]</scope>
</reference>
<keyword evidence="5" id="KW-1003">Cell membrane</keyword>
<feature type="transmembrane region" description="Helical" evidence="16">
    <location>
        <begin position="592"/>
        <end position="612"/>
    </location>
</feature>
<dbReference type="GO" id="GO:0003924">
    <property type="term" value="F:GTPase activity"/>
    <property type="evidence" value="ECO:0007669"/>
    <property type="project" value="InterPro"/>
</dbReference>
<feature type="transmembrane region" description="Helical" evidence="16">
    <location>
        <begin position="430"/>
        <end position="450"/>
    </location>
</feature>
<dbReference type="SUPFAM" id="SSF103481">
    <property type="entry name" value="Multidrug resistance efflux transporter EmrE"/>
    <property type="match status" value="2"/>
</dbReference>
<comment type="function">
    <text evidence="13">Involved in membrane trafficking from the Golgi to the plasma membrane.</text>
</comment>
<feature type="domain" description="EamA" evidence="17">
    <location>
        <begin position="307"/>
        <end position="440"/>
    </location>
</feature>
<dbReference type="SMART" id="SM00176">
    <property type="entry name" value="RAN"/>
    <property type="match status" value="1"/>
</dbReference>
<keyword evidence="8 16" id="KW-1133">Transmembrane helix</keyword>
<reference evidence="18 19" key="1">
    <citation type="submission" date="2019-09" db="EMBL/GenBank/DDBJ databases">
        <authorList>
            <person name="Ou C."/>
        </authorList>
    </citation>
    <scope>NUCLEOTIDE SEQUENCE [LARGE SCALE GENOMIC DNA]</scope>
    <source>
        <strain evidence="18">S2</strain>
        <tissue evidence="18">Leaf</tissue>
    </source>
</reference>
<keyword evidence="9" id="KW-0342">GTP-binding</keyword>
<evidence type="ECO:0000313" key="18">
    <source>
        <dbReference type="EMBL" id="KAB2622204.1"/>
    </source>
</evidence>
<feature type="transmembrane region" description="Helical" evidence="16">
    <location>
        <begin position="534"/>
        <end position="554"/>
    </location>
</feature>
<comment type="subcellular location">
    <subcellularLocation>
        <location evidence="2">Cell membrane</location>
        <topology evidence="2">Lipid-anchor</topology>
    </subcellularLocation>
    <subcellularLocation>
        <location evidence="1">Membrane</location>
        <topology evidence="1">Multi-pass membrane protein</topology>
    </subcellularLocation>
</comment>
<evidence type="ECO:0000256" key="16">
    <source>
        <dbReference type="SAM" id="Phobius"/>
    </source>
</evidence>
<comment type="subunit">
    <text evidence="14">Interacts with PI5K2.</text>
</comment>
<evidence type="ECO:0000259" key="17">
    <source>
        <dbReference type="Pfam" id="PF00892"/>
    </source>
</evidence>
<evidence type="ECO:0000256" key="12">
    <source>
        <dbReference type="ARBA" id="ARBA00023289"/>
    </source>
</evidence>
<keyword evidence="10 16" id="KW-0472">Membrane</keyword>
<feature type="transmembrane region" description="Helical" evidence="16">
    <location>
        <begin position="566"/>
        <end position="586"/>
    </location>
</feature>
<dbReference type="PRINTS" id="PR00449">
    <property type="entry name" value="RASTRNSFRMNG"/>
</dbReference>
<feature type="region of interest" description="Disordered" evidence="15">
    <location>
        <begin position="182"/>
        <end position="202"/>
    </location>
</feature>